<dbReference type="GO" id="GO:0004601">
    <property type="term" value="F:peroxidase activity"/>
    <property type="evidence" value="ECO:0007669"/>
    <property type="project" value="UniProtKB-KW"/>
</dbReference>
<dbReference type="PIRSF" id="PIRSF000303">
    <property type="entry name" value="Glutathion_perox"/>
    <property type="match status" value="1"/>
</dbReference>
<dbReference type="InterPro" id="IPR000889">
    <property type="entry name" value="Glutathione_peroxidase"/>
</dbReference>
<feature type="signal peptide" evidence="6">
    <location>
        <begin position="1"/>
        <end position="38"/>
    </location>
</feature>
<evidence type="ECO:0000256" key="3">
    <source>
        <dbReference type="ARBA" id="ARBA00023002"/>
    </source>
</evidence>
<evidence type="ECO:0000313" key="8">
    <source>
        <dbReference type="Proteomes" id="UP000620266"/>
    </source>
</evidence>
<comment type="caution">
    <text evidence="7">The sequence shown here is derived from an EMBL/GenBank/DDBJ whole genome shotgun (WGS) entry which is preliminary data.</text>
</comment>
<protein>
    <recommendedName>
        <fullName evidence="5">Glutathione peroxidase</fullName>
    </recommendedName>
</protein>
<dbReference type="PANTHER" id="PTHR11592:SF78">
    <property type="entry name" value="GLUTATHIONE PEROXIDASE"/>
    <property type="match status" value="1"/>
</dbReference>
<dbReference type="Proteomes" id="UP000620266">
    <property type="component" value="Unassembled WGS sequence"/>
</dbReference>
<evidence type="ECO:0000256" key="6">
    <source>
        <dbReference type="SAM" id="SignalP"/>
    </source>
</evidence>
<keyword evidence="2 5" id="KW-0575">Peroxidase</keyword>
<reference evidence="7" key="1">
    <citation type="journal article" date="2014" name="Int. J. Syst. Evol. Microbiol.">
        <title>Complete genome sequence of Corynebacterium casei LMG S-19264T (=DSM 44701T), isolated from a smear-ripened cheese.</title>
        <authorList>
            <consortium name="US DOE Joint Genome Institute (JGI-PGF)"/>
            <person name="Walter F."/>
            <person name="Albersmeier A."/>
            <person name="Kalinowski J."/>
            <person name="Ruckert C."/>
        </authorList>
    </citation>
    <scope>NUCLEOTIDE SEQUENCE</scope>
    <source>
        <strain evidence="7">CCM 7086</strain>
    </source>
</reference>
<evidence type="ECO:0000256" key="2">
    <source>
        <dbReference type="ARBA" id="ARBA00022559"/>
    </source>
</evidence>
<dbReference type="Gene3D" id="3.40.30.10">
    <property type="entry name" value="Glutaredoxin"/>
    <property type="match status" value="1"/>
</dbReference>
<keyword evidence="8" id="KW-1185">Reference proteome</keyword>
<evidence type="ECO:0000256" key="4">
    <source>
        <dbReference type="PIRSR" id="PIRSR000303-1"/>
    </source>
</evidence>
<dbReference type="GO" id="GO:0034599">
    <property type="term" value="P:cellular response to oxidative stress"/>
    <property type="evidence" value="ECO:0007669"/>
    <property type="project" value="TreeGrafter"/>
</dbReference>
<dbReference type="PRINTS" id="PR01011">
    <property type="entry name" value="GLUTPROXDASE"/>
</dbReference>
<organism evidence="7 8">
    <name type="scientific">Oxalicibacterium flavum</name>
    <dbReference type="NCBI Taxonomy" id="179467"/>
    <lineage>
        <taxon>Bacteria</taxon>
        <taxon>Pseudomonadati</taxon>
        <taxon>Pseudomonadota</taxon>
        <taxon>Betaproteobacteria</taxon>
        <taxon>Burkholderiales</taxon>
        <taxon>Oxalobacteraceae</taxon>
        <taxon>Oxalicibacterium</taxon>
    </lineage>
</organism>
<dbReference type="AlphaFoldDB" id="A0A8J2UPP2"/>
<evidence type="ECO:0000313" key="7">
    <source>
        <dbReference type="EMBL" id="GGC06796.1"/>
    </source>
</evidence>
<dbReference type="SUPFAM" id="SSF52833">
    <property type="entry name" value="Thioredoxin-like"/>
    <property type="match status" value="1"/>
</dbReference>
<keyword evidence="3 5" id="KW-0560">Oxidoreductase</keyword>
<feature type="active site" evidence="4">
    <location>
        <position position="80"/>
    </location>
</feature>
<dbReference type="EMBL" id="BMCG01000003">
    <property type="protein sequence ID" value="GGC06796.1"/>
    <property type="molecule type" value="Genomic_DNA"/>
</dbReference>
<evidence type="ECO:0000256" key="1">
    <source>
        <dbReference type="ARBA" id="ARBA00006926"/>
    </source>
</evidence>
<dbReference type="PROSITE" id="PS51355">
    <property type="entry name" value="GLUTATHIONE_PEROXID_3"/>
    <property type="match status" value="1"/>
</dbReference>
<accession>A0A8J2UPP2</accession>
<sequence length="204" mass="22594">MRRFIIFPGYLMSVFHSALRLLPWAAVLVFLHAAPVHAQQAGQCPAVLDHTLPRLQDEQPQHLCQYAGKVILAVNTASYCGFTSQYEGLEKLYAHYRSKGLVVLGFASNDFGQQEPGSNQEIAAFCHNTFGVKFPMFAKSSVTGENANSFYRALTAAGATPPKWNFHKILLDRQGRVVQSYPSRVKPDDKSLIADIERALAAKP</sequence>
<dbReference type="PANTHER" id="PTHR11592">
    <property type="entry name" value="GLUTATHIONE PEROXIDASE"/>
    <property type="match status" value="1"/>
</dbReference>
<comment type="similarity">
    <text evidence="1 5">Belongs to the glutathione peroxidase family.</text>
</comment>
<name>A0A8J2UPP2_9BURK</name>
<gene>
    <name evidence="7" type="primary">btuE</name>
    <name evidence="7" type="ORF">GCM10007205_15070</name>
</gene>
<dbReference type="CDD" id="cd00340">
    <property type="entry name" value="GSH_Peroxidase"/>
    <property type="match status" value="1"/>
</dbReference>
<dbReference type="Pfam" id="PF00255">
    <property type="entry name" value="GSHPx"/>
    <property type="match status" value="1"/>
</dbReference>
<keyword evidence="6" id="KW-0732">Signal</keyword>
<evidence type="ECO:0000256" key="5">
    <source>
        <dbReference type="RuleBase" id="RU000499"/>
    </source>
</evidence>
<dbReference type="InterPro" id="IPR036249">
    <property type="entry name" value="Thioredoxin-like_sf"/>
</dbReference>
<reference evidence="7" key="2">
    <citation type="submission" date="2020-09" db="EMBL/GenBank/DDBJ databases">
        <authorList>
            <person name="Sun Q."/>
            <person name="Sedlacek I."/>
        </authorList>
    </citation>
    <scope>NUCLEOTIDE SEQUENCE</scope>
    <source>
        <strain evidence="7">CCM 7086</strain>
    </source>
</reference>
<proteinExistence type="inferred from homology"/>
<feature type="chain" id="PRO_5035295448" description="Glutathione peroxidase" evidence="6">
    <location>
        <begin position="39"/>
        <end position="204"/>
    </location>
</feature>